<evidence type="ECO:0000256" key="10">
    <source>
        <dbReference type="ARBA" id="ARBA00048988"/>
    </source>
</evidence>
<feature type="region of interest" description="Disordered" evidence="12">
    <location>
        <begin position="751"/>
        <end position="783"/>
    </location>
</feature>
<comment type="catalytic activity">
    <reaction evidence="8">
        <text>Couples ATP hydrolysis with the unwinding of duplex DNA by translocating in the 3'-5' direction.</text>
        <dbReference type="EC" id="5.6.2.4"/>
    </reaction>
</comment>
<feature type="domain" description="UvrD-like helicase C-terminal" evidence="14">
    <location>
        <begin position="292"/>
        <end position="575"/>
    </location>
</feature>
<dbReference type="OrthoDB" id="9810135at2"/>
<comment type="catalytic activity">
    <reaction evidence="10">
        <text>ATP + H2O = ADP + phosphate + H(+)</text>
        <dbReference type="Rhea" id="RHEA:13065"/>
        <dbReference type="ChEBI" id="CHEBI:15377"/>
        <dbReference type="ChEBI" id="CHEBI:15378"/>
        <dbReference type="ChEBI" id="CHEBI:30616"/>
        <dbReference type="ChEBI" id="CHEBI:43474"/>
        <dbReference type="ChEBI" id="CHEBI:456216"/>
        <dbReference type="EC" id="5.6.2.4"/>
    </reaction>
</comment>
<evidence type="ECO:0000256" key="6">
    <source>
        <dbReference type="ARBA" id="ARBA00023125"/>
    </source>
</evidence>
<dbReference type="CDD" id="cd17932">
    <property type="entry name" value="DEXQc_UvrD"/>
    <property type="match status" value="1"/>
</dbReference>
<keyword evidence="5 11" id="KW-0067">ATP-binding</keyword>
<dbReference type="Gene3D" id="1.10.10.160">
    <property type="match status" value="1"/>
</dbReference>
<evidence type="ECO:0000256" key="8">
    <source>
        <dbReference type="ARBA" id="ARBA00034617"/>
    </source>
</evidence>
<evidence type="ECO:0000256" key="12">
    <source>
        <dbReference type="SAM" id="MobiDB-lite"/>
    </source>
</evidence>
<evidence type="ECO:0000313" key="16">
    <source>
        <dbReference type="Proteomes" id="UP000316092"/>
    </source>
</evidence>
<feature type="binding site" evidence="11">
    <location>
        <begin position="22"/>
        <end position="29"/>
    </location>
    <ligand>
        <name>ATP</name>
        <dbReference type="ChEBI" id="CHEBI:30616"/>
    </ligand>
</feature>
<evidence type="ECO:0000256" key="1">
    <source>
        <dbReference type="ARBA" id="ARBA00009922"/>
    </source>
</evidence>
<keyword evidence="4 11" id="KW-0347">Helicase</keyword>
<dbReference type="InterPro" id="IPR014017">
    <property type="entry name" value="DNA_helicase_UvrD-like_C"/>
</dbReference>
<protein>
    <recommendedName>
        <fullName evidence="9">DNA 3'-5' helicase</fullName>
        <ecNumber evidence="9">5.6.2.4</ecNumber>
    </recommendedName>
</protein>
<dbReference type="EC" id="5.6.2.4" evidence="9"/>
<keyword evidence="6" id="KW-0238">DNA-binding</keyword>
<dbReference type="GO" id="GO:0003677">
    <property type="term" value="F:DNA binding"/>
    <property type="evidence" value="ECO:0007669"/>
    <property type="project" value="UniProtKB-KW"/>
</dbReference>
<keyword evidence="16" id="KW-1185">Reference proteome</keyword>
<evidence type="ECO:0000259" key="14">
    <source>
        <dbReference type="PROSITE" id="PS51217"/>
    </source>
</evidence>
<proteinExistence type="inferred from homology"/>
<comment type="caution">
    <text evidence="15">The sequence shown here is derived from an EMBL/GenBank/DDBJ whole genome shotgun (WGS) entry which is preliminary data.</text>
</comment>
<dbReference type="InterPro" id="IPR014016">
    <property type="entry name" value="UvrD-like_ATP-bd"/>
</dbReference>
<accession>A0A553UZ95</accession>
<dbReference type="InterPro" id="IPR013986">
    <property type="entry name" value="DExx_box_DNA_helicase_dom_sf"/>
</dbReference>
<dbReference type="GO" id="GO:0016887">
    <property type="term" value="F:ATP hydrolysis activity"/>
    <property type="evidence" value="ECO:0007669"/>
    <property type="project" value="RHEA"/>
</dbReference>
<dbReference type="PROSITE" id="PS51198">
    <property type="entry name" value="UVRD_HELICASE_ATP_BIND"/>
    <property type="match status" value="1"/>
</dbReference>
<name>A0A553UZ95_9DEIO</name>
<dbReference type="InterPro" id="IPR027417">
    <property type="entry name" value="P-loop_NTPase"/>
</dbReference>
<dbReference type="GO" id="GO:0000725">
    <property type="term" value="P:recombinational repair"/>
    <property type="evidence" value="ECO:0007669"/>
    <property type="project" value="TreeGrafter"/>
</dbReference>
<dbReference type="PROSITE" id="PS51217">
    <property type="entry name" value="UVRD_HELICASE_CTER"/>
    <property type="match status" value="1"/>
</dbReference>
<dbReference type="Pfam" id="PF00580">
    <property type="entry name" value="UvrD-helicase"/>
    <property type="match status" value="1"/>
</dbReference>
<dbReference type="Proteomes" id="UP000316092">
    <property type="component" value="Unassembled WGS sequence"/>
</dbReference>
<evidence type="ECO:0000256" key="3">
    <source>
        <dbReference type="ARBA" id="ARBA00022801"/>
    </source>
</evidence>
<dbReference type="Gene3D" id="3.40.50.300">
    <property type="entry name" value="P-loop containing nucleotide triphosphate hydrolases"/>
    <property type="match status" value="2"/>
</dbReference>
<comment type="similarity">
    <text evidence="1">Belongs to the helicase family. UvrD subfamily.</text>
</comment>
<dbReference type="InterPro" id="IPR000212">
    <property type="entry name" value="DNA_helicase_UvrD/REP"/>
</dbReference>
<dbReference type="SUPFAM" id="SSF52540">
    <property type="entry name" value="P-loop containing nucleoside triphosphate hydrolases"/>
    <property type="match status" value="1"/>
</dbReference>
<dbReference type="GO" id="GO:0005524">
    <property type="term" value="F:ATP binding"/>
    <property type="evidence" value="ECO:0007669"/>
    <property type="project" value="UniProtKB-UniRule"/>
</dbReference>
<evidence type="ECO:0000259" key="13">
    <source>
        <dbReference type="PROSITE" id="PS51198"/>
    </source>
</evidence>
<evidence type="ECO:0000256" key="7">
    <source>
        <dbReference type="ARBA" id="ARBA00023235"/>
    </source>
</evidence>
<dbReference type="Pfam" id="PF21196">
    <property type="entry name" value="PcrA_UvrD_tudor"/>
    <property type="match status" value="1"/>
</dbReference>
<evidence type="ECO:0000313" key="15">
    <source>
        <dbReference type="EMBL" id="TSA85546.1"/>
    </source>
</evidence>
<keyword evidence="7" id="KW-0413">Isomerase</keyword>
<sequence length="840" mass="94760">MNLTSEQQRIIEYTQGHTLVFAVAGSGKTTTMIERILYLVRQAQVQPKRILACTFSREAARTIEERLKKHPETQGVTSLTLHALAYRVVQEAKRLGLTELHLGEEHFSRKLFNEARAQLIAADETQRTAYFNVKFDDFATYLSVQKANLQLPYLPSDLPDQAKALISPPDKSVGLYADLYARHDELRRKQGTIDYDDSLVEAWLLMARFPQLQEAMAGRWDYVHVDEFQDVNLAQSEMLDLIASTCRSYTAIGDDDQTIYQWRGANPRYILEFAERYRAQKFTLSTNFRCPMGVIALADQVINCNTVREYKRLQASRLGNGVFLHEHRTGAAAHLAIEKLAEGVTAPDIAILIRTYAQTGELEQVFLEKGVPYLIVGGQPFYQRQEVGVLLAYLRLAMADFDVQRGLEIESERRLTLLKDWRMVANVPNRYLRGQLVEDISKRLWKGGQRLPDVLGDLSSSLRHYELKEVKKLSSALGDLTDSLGMSEGKEPLLDFAEAIGYTQHLIDSAPTREFGEERTGSVRALAEMAQQRSLGELVTYIAHLSQQARHEAKLIREEGDVPRVVIMTAFRAKGLEFPVVLIPDCKASLYKIRENPDQAAAEEERRVFYVALTRAKRELHLIVDSSEPTTFLTAVSHERLVAAHARLHGLLVRDPATLSARETFEASETLQFYQHQQFIQLWFGEQQRSRLQQRFAALSQLIEQAGPFQGQRETINQLSLERYAHHGQVVLADDPALLLFPDLPDLIREQSERHTPKPVPAKPSGLKDALGRTQSRSGSALSPAEVRVGMTVSHPKCGRGIIIGIENAGESTDVEVRFDTAGVKKLRVIYAFLKAFPSG</sequence>
<evidence type="ECO:0000256" key="4">
    <source>
        <dbReference type="ARBA" id="ARBA00022806"/>
    </source>
</evidence>
<dbReference type="Gene3D" id="1.10.486.10">
    <property type="entry name" value="PCRA, domain 4"/>
    <property type="match status" value="1"/>
</dbReference>
<evidence type="ECO:0000256" key="5">
    <source>
        <dbReference type="ARBA" id="ARBA00022840"/>
    </source>
</evidence>
<dbReference type="EMBL" id="VKDB01000009">
    <property type="protein sequence ID" value="TSA85546.1"/>
    <property type="molecule type" value="Genomic_DNA"/>
</dbReference>
<dbReference type="PANTHER" id="PTHR11070">
    <property type="entry name" value="UVRD / RECB / PCRA DNA HELICASE FAMILY MEMBER"/>
    <property type="match status" value="1"/>
</dbReference>
<dbReference type="GO" id="GO:0043138">
    <property type="term" value="F:3'-5' DNA helicase activity"/>
    <property type="evidence" value="ECO:0007669"/>
    <property type="project" value="UniProtKB-EC"/>
</dbReference>
<organism evidence="15 16">
    <name type="scientific">Deinococcus detaillensis</name>
    <dbReference type="NCBI Taxonomy" id="2592048"/>
    <lineage>
        <taxon>Bacteria</taxon>
        <taxon>Thermotogati</taxon>
        <taxon>Deinococcota</taxon>
        <taxon>Deinococci</taxon>
        <taxon>Deinococcales</taxon>
        <taxon>Deinococcaceae</taxon>
        <taxon>Deinococcus</taxon>
    </lineage>
</organism>
<feature type="domain" description="UvrD-like helicase ATP-binding" evidence="13">
    <location>
        <begin position="1"/>
        <end position="291"/>
    </location>
</feature>
<gene>
    <name evidence="15" type="ORF">FNU79_09895</name>
</gene>
<evidence type="ECO:0000256" key="11">
    <source>
        <dbReference type="PROSITE-ProRule" id="PRU00560"/>
    </source>
</evidence>
<keyword evidence="3 11" id="KW-0378">Hydrolase</keyword>
<evidence type="ECO:0000256" key="2">
    <source>
        <dbReference type="ARBA" id="ARBA00022741"/>
    </source>
</evidence>
<keyword evidence="2 11" id="KW-0547">Nucleotide-binding</keyword>
<dbReference type="AlphaFoldDB" id="A0A553UZ95"/>
<reference evidence="15 16" key="1">
    <citation type="submission" date="2019-07" db="EMBL/GenBank/DDBJ databases">
        <title>Deinococcus detaillus sp. nov., isolated from humus soil in Antarctica.</title>
        <authorList>
            <person name="Zhang K."/>
        </authorList>
    </citation>
    <scope>NUCLEOTIDE SEQUENCE [LARGE SCALE GENOMIC DNA]</scope>
    <source>
        <strain evidence="15 16">H1</strain>
    </source>
</reference>
<dbReference type="Pfam" id="PF13361">
    <property type="entry name" value="UvrD_C"/>
    <property type="match status" value="1"/>
</dbReference>
<evidence type="ECO:0000256" key="9">
    <source>
        <dbReference type="ARBA" id="ARBA00034808"/>
    </source>
</evidence>
<dbReference type="PANTHER" id="PTHR11070:SF2">
    <property type="entry name" value="ATP-DEPENDENT DNA HELICASE SRS2"/>
    <property type="match status" value="1"/>
</dbReference>